<dbReference type="GO" id="GO:0015074">
    <property type="term" value="P:DNA integration"/>
    <property type="evidence" value="ECO:0007669"/>
    <property type="project" value="UniProtKB-KW"/>
</dbReference>
<evidence type="ECO:0000256" key="1">
    <source>
        <dbReference type="ARBA" id="ARBA00008857"/>
    </source>
</evidence>
<name>A0A254Q4N8_9BURK</name>
<evidence type="ECO:0000256" key="2">
    <source>
        <dbReference type="ARBA" id="ARBA00022908"/>
    </source>
</evidence>
<dbReference type="PANTHER" id="PTHR30349">
    <property type="entry name" value="PHAGE INTEGRASE-RELATED"/>
    <property type="match status" value="1"/>
</dbReference>
<evidence type="ECO:0000259" key="5">
    <source>
        <dbReference type="PROSITE" id="PS51898"/>
    </source>
</evidence>
<dbReference type="InterPro" id="IPR013762">
    <property type="entry name" value="Integrase-like_cat_sf"/>
</dbReference>
<comment type="caution">
    <text evidence="6">The sequence shown here is derived from an EMBL/GenBank/DDBJ whole genome shotgun (WGS) entry which is preliminary data.</text>
</comment>
<dbReference type="InterPro" id="IPR011010">
    <property type="entry name" value="DNA_brk_join_enz"/>
</dbReference>
<keyword evidence="3" id="KW-0238">DNA-binding</keyword>
<feature type="domain" description="Tyr recombinase" evidence="5">
    <location>
        <begin position="2"/>
        <end position="186"/>
    </location>
</feature>
<dbReference type="PROSITE" id="PS51898">
    <property type="entry name" value="TYR_RECOMBINASE"/>
    <property type="match status" value="1"/>
</dbReference>
<dbReference type="OrthoDB" id="305957at2"/>
<dbReference type="CDD" id="cd00397">
    <property type="entry name" value="DNA_BRE_C"/>
    <property type="match status" value="1"/>
</dbReference>
<dbReference type="Proteomes" id="UP000198104">
    <property type="component" value="Unassembled WGS sequence"/>
</dbReference>
<keyword evidence="4" id="KW-0233">DNA recombination</keyword>
<keyword evidence="7" id="KW-1185">Reference proteome</keyword>
<proteinExistence type="inferred from homology"/>
<dbReference type="Gene3D" id="1.10.443.10">
    <property type="entry name" value="Intergrase catalytic core"/>
    <property type="match status" value="1"/>
</dbReference>
<dbReference type="Pfam" id="PF00589">
    <property type="entry name" value="Phage_integrase"/>
    <property type="match status" value="1"/>
</dbReference>
<evidence type="ECO:0000313" key="6">
    <source>
        <dbReference type="EMBL" id="OWS71801.1"/>
    </source>
</evidence>
<sequence>MAQAKTLSQTELDLVLNYVSTKKYALRDRALILTSFLGGLRVAEIASLKMGDVLNLDGTIKNEIRLSAAQTKGKHPRTVFVSQRLQAELANYLTTRYIKEADIPLFHTDHRLGFSANGLCVWFYQLYKNVGISGGSSHSGRKFFITTLANKGIGVRILASLAGHRSIAVTQRYIDVNDEQKRNAVELI</sequence>
<gene>
    <name evidence="6" type="ORF">CBI30_04930</name>
</gene>
<dbReference type="RefSeq" id="WP_088527204.1">
    <property type="nucleotide sequence ID" value="NZ_NGUO01000008.1"/>
</dbReference>
<evidence type="ECO:0000256" key="4">
    <source>
        <dbReference type="ARBA" id="ARBA00023172"/>
    </source>
</evidence>
<reference evidence="6 7" key="1">
    <citation type="submission" date="2017-05" db="EMBL/GenBank/DDBJ databases">
        <title>Polynucleobacter sp. MWH-K35W1 isolated from the permanently anoxic monimolimnion of a meromictic lake.</title>
        <authorList>
            <person name="Hahn M.W."/>
        </authorList>
    </citation>
    <scope>NUCLEOTIDE SEQUENCE [LARGE SCALE GENOMIC DNA]</scope>
    <source>
        <strain evidence="6 7">MWH-K35W1</strain>
    </source>
</reference>
<comment type="similarity">
    <text evidence="1">Belongs to the 'phage' integrase family.</text>
</comment>
<organism evidence="6 7">
    <name type="scientific">Polynucleobacter aenigmaticus</name>
    <dbReference type="NCBI Taxonomy" id="1743164"/>
    <lineage>
        <taxon>Bacteria</taxon>
        <taxon>Pseudomonadati</taxon>
        <taxon>Pseudomonadota</taxon>
        <taxon>Betaproteobacteria</taxon>
        <taxon>Burkholderiales</taxon>
        <taxon>Burkholderiaceae</taxon>
        <taxon>Polynucleobacter</taxon>
    </lineage>
</organism>
<dbReference type="SUPFAM" id="SSF56349">
    <property type="entry name" value="DNA breaking-rejoining enzymes"/>
    <property type="match status" value="1"/>
</dbReference>
<dbReference type="InterPro" id="IPR050090">
    <property type="entry name" value="Tyrosine_recombinase_XerCD"/>
</dbReference>
<keyword evidence="2" id="KW-0229">DNA integration</keyword>
<dbReference type="EMBL" id="NGUO01000008">
    <property type="protein sequence ID" value="OWS71801.1"/>
    <property type="molecule type" value="Genomic_DNA"/>
</dbReference>
<evidence type="ECO:0000313" key="7">
    <source>
        <dbReference type="Proteomes" id="UP000198104"/>
    </source>
</evidence>
<dbReference type="AlphaFoldDB" id="A0A254Q4N8"/>
<evidence type="ECO:0000256" key="3">
    <source>
        <dbReference type="ARBA" id="ARBA00023125"/>
    </source>
</evidence>
<dbReference type="GO" id="GO:0003677">
    <property type="term" value="F:DNA binding"/>
    <property type="evidence" value="ECO:0007669"/>
    <property type="project" value="UniProtKB-KW"/>
</dbReference>
<protein>
    <submittedName>
        <fullName evidence="6">Integrase</fullName>
    </submittedName>
</protein>
<dbReference type="InterPro" id="IPR002104">
    <property type="entry name" value="Integrase_catalytic"/>
</dbReference>
<dbReference type="PANTHER" id="PTHR30349:SF41">
    <property type="entry name" value="INTEGRASE_RECOMBINASE PROTEIN MJ0367-RELATED"/>
    <property type="match status" value="1"/>
</dbReference>
<accession>A0A254Q4N8</accession>
<dbReference type="GO" id="GO:0006310">
    <property type="term" value="P:DNA recombination"/>
    <property type="evidence" value="ECO:0007669"/>
    <property type="project" value="UniProtKB-KW"/>
</dbReference>